<accession>A0A812TZL3</accession>
<protein>
    <submittedName>
        <fullName evidence="1">Uncharacterized protein</fullName>
    </submittedName>
</protein>
<dbReference type="Proteomes" id="UP000604046">
    <property type="component" value="Unassembled WGS sequence"/>
</dbReference>
<evidence type="ECO:0000313" key="1">
    <source>
        <dbReference type="EMBL" id="CAE7544801.1"/>
    </source>
</evidence>
<proteinExistence type="predicted"/>
<reference evidence="1" key="1">
    <citation type="submission" date="2021-02" db="EMBL/GenBank/DDBJ databases">
        <authorList>
            <person name="Dougan E. K."/>
            <person name="Rhodes N."/>
            <person name="Thang M."/>
            <person name="Chan C."/>
        </authorList>
    </citation>
    <scope>NUCLEOTIDE SEQUENCE</scope>
</reference>
<name>A0A812TZL3_9DINO</name>
<dbReference type="EMBL" id="CAJNDS010002612">
    <property type="protein sequence ID" value="CAE7544801.1"/>
    <property type="molecule type" value="Genomic_DNA"/>
</dbReference>
<gene>
    <name evidence="1" type="ORF">SNAT2548_LOCUS30564</name>
</gene>
<organism evidence="1 2">
    <name type="scientific">Symbiodinium natans</name>
    <dbReference type="NCBI Taxonomy" id="878477"/>
    <lineage>
        <taxon>Eukaryota</taxon>
        <taxon>Sar</taxon>
        <taxon>Alveolata</taxon>
        <taxon>Dinophyceae</taxon>
        <taxon>Suessiales</taxon>
        <taxon>Symbiodiniaceae</taxon>
        <taxon>Symbiodinium</taxon>
    </lineage>
</organism>
<sequence>MEIIEQGMPASDEEHLLPPAPQRRPWPNLFGAAVVVLGALCLVYRMLGAPEASPMAVSTGQAFSLKFKKWTSFGEVPYNLRVSGVMCPNDKNKDANGMYTFQGTTADGRPYYKSDKSWFLWYDKECDGPAKGDNSGWGQWSLAPGGQISTTVPEKVWSRGCDVQAFAFWAPNKEEAKPLEDVPYTFVHSGVAGALPENSVTWMIQCGKAGQITREVTVGTSKSMLTVTGRWVYKYMVMKGETKTIKFGFDKSMEEGSAKEVAAEVSTSAEFKTGVSFLAEGSASASASVSGSMESSWSASVGTHGEDERSFTLPEGGALWQWNMEVKNEDGKTLEIPSPDYAVTTNGAQKPLCFPSLCTDCAETPNYQECEPDGYLHGGR</sequence>
<comment type="caution">
    <text evidence="1">The sequence shown here is derived from an EMBL/GenBank/DDBJ whole genome shotgun (WGS) entry which is preliminary data.</text>
</comment>
<keyword evidence="2" id="KW-1185">Reference proteome</keyword>
<dbReference type="AlphaFoldDB" id="A0A812TZL3"/>
<evidence type="ECO:0000313" key="2">
    <source>
        <dbReference type="Proteomes" id="UP000604046"/>
    </source>
</evidence>